<keyword evidence="2" id="KW-0472">Membrane</keyword>
<evidence type="ECO:0000259" key="3">
    <source>
        <dbReference type="Pfam" id="PF13464"/>
    </source>
</evidence>
<dbReference type="Proteomes" id="UP001275315">
    <property type="component" value="Unassembled WGS sequence"/>
</dbReference>
<dbReference type="InterPro" id="IPR010982">
    <property type="entry name" value="Lambda_DNA-bd_dom_sf"/>
</dbReference>
<dbReference type="Gene3D" id="1.10.260.40">
    <property type="entry name" value="lambda repressor-like DNA-binding domains"/>
    <property type="match status" value="1"/>
</dbReference>
<feature type="region of interest" description="Disordered" evidence="1">
    <location>
        <begin position="75"/>
        <end position="100"/>
    </location>
</feature>
<dbReference type="CDD" id="cd00093">
    <property type="entry name" value="HTH_XRE"/>
    <property type="match status" value="1"/>
</dbReference>
<keyword evidence="2" id="KW-1133">Transmembrane helix</keyword>
<proteinExistence type="predicted"/>
<name>A0ABU5CPD4_9BACI</name>
<evidence type="ECO:0000313" key="5">
    <source>
        <dbReference type="Proteomes" id="UP001275315"/>
    </source>
</evidence>
<accession>A0ABU5CPD4</accession>
<dbReference type="SUPFAM" id="SSF47413">
    <property type="entry name" value="lambda repressor-like DNA-binding domains"/>
    <property type="match status" value="1"/>
</dbReference>
<gene>
    <name evidence="4" type="ORF">RWD45_06050</name>
</gene>
<feature type="compositionally biased region" description="Acidic residues" evidence="1">
    <location>
        <begin position="154"/>
        <end position="174"/>
    </location>
</feature>
<comment type="caution">
    <text evidence="4">The sequence shown here is derived from an EMBL/GenBank/DDBJ whole genome shotgun (WGS) entry which is preliminary data.</text>
</comment>
<evidence type="ECO:0000256" key="2">
    <source>
        <dbReference type="SAM" id="Phobius"/>
    </source>
</evidence>
<protein>
    <submittedName>
        <fullName evidence="4">Helix-turn-helix domain-containing protein</fullName>
    </submittedName>
</protein>
<dbReference type="InterPro" id="IPR025194">
    <property type="entry name" value="RodZ-like_C"/>
</dbReference>
<evidence type="ECO:0000313" key="4">
    <source>
        <dbReference type="EMBL" id="MDY0408214.1"/>
    </source>
</evidence>
<feature type="domain" description="Cytoskeleton protein RodZ-like C-terminal" evidence="3">
    <location>
        <begin position="214"/>
        <end position="276"/>
    </location>
</feature>
<evidence type="ECO:0000256" key="1">
    <source>
        <dbReference type="SAM" id="MobiDB-lite"/>
    </source>
</evidence>
<feature type="compositionally biased region" description="Basic and acidic residues" evidence="1">
    <location>
        <begin position="175"/>
        <end position="184"/>
    </location>
</feature>
<keyword evidence="5" id="KW-1185">Reference proteome</keyword>
<dbReference type="InterPro" id="IPR001387">
    <property type="entry name" value="Cro/C1-type_HTH"/>
</dbReference>
<keyword evidence="2" id="KW-0812">Transmembrane</keyword>
<dbReference type="RefSeq" id="WP_320378966.1">
    <property type="nucleotide sequence ID" value="NZ_JAWDIQ010000001.1"/>
</dbReference>
<sequence>MGIGIRLKEAREEKNISLSSLQETTKIQKRYLKAIEEENFSLLPGKFYARAFIREYAIAVGLNPEELLEEYKETVPVPDEEQTTQYSRIGRSRKDSNTKGSSFASFIPTIIVVLLIIGIAFAAWYFIMQKSGTATDEEDKKLNDNEIYLPNQDKDEEANDNGSVDEETTDENATTEEKQSEAEPKLVVLKEGTGSRPESTLALQNPGDKITVTLNSKDKVWLEVKNGSDERVFYDNLTTDQSPLELDMTGQDSMYFNIGNASNLSININGIDLDYPVDPNKFVTQKIWVEVQKETETE</sequence>
<reference evidence="4 5" key="1">
    <citation type="submission" date="2023-10" db="EMBL/GenBank/DDBJ databases">
        <title>Virgibacillus soli CC-YMP-6 genome.</title>
        <authorList>
            <person name="Miliotis G."/>
            <person name="Sengupta P."/>
            <person name="Hameed A."/>
            <person name="Chuvochina M."/>
            <person name="Mcdonagh F."/>
            <person name="Simpson A.C."/>
            <person name="Singh N.K."/>
            <person name="Rekha P.D."/>
            <person name="Raman K."/>
            <person name="Hugenholtz P."/>
            <person name="Venkateswaran K."/>
        </authorList>
    </citation>
    <scope>NUCLEOTIDE SEQUENCE [LARGE SCALE GENOMIC DNA]</scope>
    <source>
        <strain evidence="4 5">CC-YMP-6</strain>
    </source>
</reference>
<dbReference type="InterPro" id="IPR050400">
    <property type="entry name" value="Bact_Cytoskel_RodZ"/>
</dbReference>
<feature type="transmembrane region" description="Helical" evidence="2">
    <location>
        <begin position="103"/>
        <end position="127"/>
    </location>
</feature>
<dbReference type="EMBL" id="JAWDIQ010000001">
    <property type="protein sequence ID" value="MDY0408214.1"/>
    <property type="molecule type" value="Genomic_DNA"/>
</dbReference>
<organism evidence="4 5">
    <name type="scientific">Paracerasibacillus soli</name>
    <dbReference type="NCBI Taxonomy" id="480284"/>
    <lineage>
        <taxon>Bacteria</taxon>
        <taxon>Bacillati</taxon>
        <taxon>Bacillota</taxon>
        <taxon>Bacilli</taxon>
        <taxon>Bacillales</taxon>
        <taxon>Bacillaceae</taxon>
        <taxon>Paracerasibacillus</taxon>
    </lineage>
</organism>
<dbReference type="Pfam" id="PF13464">
    <property type="entry name" value="RodZ_C"/>
    <property type="match status" value="1"/>
</dbReference>
<feature type="region of interest" description="Disordered" evidence="1">
    <location>
        <begin position="148"/>
        <end position="185"/>
    </location>
</feature>
<dbReference type="Pfam" id="PF13413">
    <property type="entry name" value="HTH_25"/>
    <property type="match status" value="1"/>
</dbReference>
<dbReference type="PANTHER" id="PTHR34475:SF1">
    <property type="entry name" value="CYTOSKELETON PROTEIN RODZ"/>
    <property type="match status" value="1"/>
</dbReference>
<dbReference type="PANTHER" id="PTHR34475">
    <property type="match status" value="1"/>
</dbReference>